<dbReference type="PANTHER" id="PTHR47053">
    <property type="entry name" value="MUREIN DD-ENDOPEPTIDASE MEPH-RELATED"/>
    <property type="match status" value="1"/>
</dbReference>
<dbReference type="PANTHER" id="PTHR47053:SF1">
    <property type="entry name" value="MUREIN DD-ENDOPEPTIDASE MEPH-RELATED"/>
    <property type="match status" value="1"/>
</dbReference>
<accession>A0ABX7IH03</accession>
<proteinExistence type="inferred from homology"/>
<feature type="coiled-coil region" evidence="5">
    <location>
        <begin position="294"/>
        <end position="374"/>
    </location>
</feature>
<dbReference type="RefSeq" id="WP_204424848.1">
    <property type="nucleotide sequence ID" value="NZ_CP070228.1"/>
</dbReference>
<evidence type="ECO:0000256" key="6">
    <source>
        <dbReference type="SAM" id="MobiDB-lite"/>
    </source>
</evidence>
<reference evidence="9 10" key="1">
    <citation type="submission" date="2021-02" db="EMBL/GenBank/DDBJ databases">
        <title>Complete Genome Sequence of Arcanobacterium phocisimile strain DSM 26142T from a harbour seal.</title>
        <authorList>
            <person name="Borowiak M."/>
            <person name="Alssahen M."/>
            <person name="Malorny B."/>
            <person name="Laemmler C."/>
            <person name="Siebert U."/>
            <person name="Ploetz M."/>
            <person name="Abdulmawjood A."/>
        </authorList>
    </citation>
    <scope>NUCLEOTIDE SEQUENCE [LARGE SCALE GENOMIC DNA]</scope>
    <source>
        <strain evidence="9 10">DSM 26142</strain>
    </source>
</reference>
<evidence type="ECO:0000313" key="10">
    <source>
        <dbReference type="Proteomes" id="UP000602653"/>
    </source>
</evidence>
<evidence type="ECO:0000256" key="1">
    <source>
        <dbReference type="ARBA" id="ARBA00007074"/>
    </source>
</evidence>
<feature type="region of interest" description="Disordered" evidence="6">
    <location>
        <begin position="388"/>
        <end position="409"/>
    </location>
</feature>
<evidence type="ECO:0000259" key="8">
    <source>
        <dbReference type="PROSITE" id="PS51935"/>
    </source>
</evidence>
<dbReference type="Gene3D" id="3.90.1720.10">
    <property type="entry name" value="endopeptidase domain like (from Nostoc punctiforme)"/>
    <property type="match status" value="1"/>
</dbReference>
<evidence type="ECO:0000256" key="7">
    <source>
        <dbReference type="SAM" id="SignalP"/>
    </source>
</evidence>
<keyword evidence="3" id="KW-0378">Hydrolase</keyword>
<dbReference type="EMBL" id="CP070228">
    <property type="protein sequence ID" value="QRV02411.1"/>
    <property type="molecule type" value="Genomic_DNA"/>
</dbReference>
<evidence type="ECO:0000313" key="9">
    <source>
        <dbReference type="EMBL" id="QRV02411.1"/>
    </source>
</evidence>
<keyword evidence="7" id="KW-0732">Signal</keyword>
<evidence type="ECO:0000256" key="4">
    <source>
        <dbReference type="ARBA" id="ARBA00022807"/>
    </source>
</evidence>
<keyword evidence="10" id="KW-1185">Reference proteome</keyword>
<feature type="chain" id="PRO_5046405230" evidence="7">
    <location>
        <begin position="27"/>
        <end position="517"/>
    </location>
</feature>
<sequence length="517" mass="55080">MKKRAYTLGASLSALMLAFSAHTAFAAPVSDDDITQSQAAEETAKLSIADAELELARLSGKSTELEMQAAQARAASLKAEGDLADSIAQAMNTQKKANEAQENVDRARRELGAVSQAVYRDSAANITSSFYLFGADNLNEANKRTRAYDAVASQADSKVKHFAALEKIAHVLQNKADQAADEQREIANTASEAEEKAQNLAQRAQQQVELAKDRRSQLVTVLAHQRGTTEALEAQRLADIEADRAKRSQAAANALIASANADRFDQAVEIARKTSQEAESSIVTVKANLDAAEKSGNKEAADRARAALEQAEKAREAVLANQRAIEERAAAERAAAERAAAERAAAEARKAEEAERARAEAARIAAEEQAARDRAIAQQQAAAAAAAAQADAEAAAEPEPPSGGTSSGQALVDFGRRYLGTPYVWGGNTPAGWDCSGFMKFIFNHHGINVPRVSSEYMNAGFRQVSASEARPGDVLWWPGHVGMYSGNGMHIAAYNPAMGTQEGPVYGNPIYLRITG</sequence>
<feature type="coiled-coil region" evidence="5">
    <location>
        <begin position="48"/>
        <end position="117"/>
    </location>
</feature>
<dbReference type="Proteomes" id="UP000602653">
    <property type="component" value="Chromosome"/>
</dbReference>
<dbReference type="InterPro" id="IPR038765">
    <property type="entry name" value="Papain-like_cys_pep_sf"/>
</dbReference>
<keyword evidence="4" id="KW-0788">Thiol protease</keyword>
<protein>
    <submittedName>
        <fullName evidence="9">C40 family peptidase</fullName>
    </submittedName>
</protein>
<evidence type="ECO:0000256" key="3">
    <source>
        <dbReference type="ARBA" id="ARBA00022801"/>
    </source>
</evidence>
<comment type="similarity">
    <text evidence="1">Belongs to the peptidase C40 family.</text>
</comment>
<dbReference type="Pfam" id="PF00877">
    <property type="entry name" value="NLPC_P60"/>
    <property type="match status" value="1"/>
</dbReference>
<gene>
    <name evidence="9" type="ORF">JTE88_01225</name>
</gene>
<name>A0ABX7IH03_9ACTO</name>
<feature type="signal peptide" evidence="7">
    <location>
        <begin position="1"/>
        <end position="26"/>
    </location>
</feature>
<keyword evidence="5" id="KW-0175">Coiled coil</keyword>
<evidence type="ECO:0000256" key="2">
    <source>
        <dbReference type="ARBA" id="ARBA00022670"/>
    </source>
</evidence>
<evidence type="ECO:0000256" key="5">
    <source>
        <dbReference type="SAM" id="Coils"/>
    </source>
</evidence>
<feature type="domain" description="NlpC/P60" evidence="8">
    <location>
        <begin position="405"/>
        <end position="517"/>
    </location>
</feature>
<dbReference type="PROSITE" id="PS51935">
    <property type="entry name" value="NLPC_P60"/>
    <property type="match status" value="1"/>
</dbReference>
<feature type="compositionally biased region" description="Low complexity" evidence="6">
    <location>
        <begin position="388"/>
        <end position="397"/>
    </location>
</feature>
<organism evidence="9 10">
    <name type="scientific">Arcanobacterium phocisimile</name>
    <dbReference type="NCBI Taxonomy" id="1302235"/>
    <lineage>
        <taxon>Bacteria</taxon>
        <taxon>Bacillati</taxon>
        <taxon>Actinomycetota</taxon>
        <taxon>Actinomycetes</taxon>
        <taxon>Actinomycetales</taxon>
        <taxon>Actinomycetaceae</taxon>
        <taxon>Arcanobacterium</taxon>
    </lineage>
</organism>
<feature type="region of interest" description="Disordered" evidence="6">
    <location>
        <begin position="180"/>
        <end position="200"/>
    </location>
</feature>
<dbReference type="SUPFAM" id="SSF54001">
    <property type="entry name" value="Cysteine proteinases"/>
    <property type="match status" value="1"/>
</dbReference>
<dbReference type="InterPro" id="IPR000064">
    <property type="entry name" value="NLP_P60_dom"/>
</dbReference>
<keyword evidence="2" id="KW-0645">Protease</keyword>
<dbReference type="InterPro" id="IPR051202">
    <property type="entry name" value="Peptidase_C40"/>
</dbReference>